<keyword evidence="1" id="KW-0812">Transmembrane</keyword>
<feature type="signal peptide" evidence="2">
    <location>
        <begin position="1"/>
        <end position="23"/>
    </location>
</feature>
<evidence type="ECO:0000256" key="1">
    <source>
        <dbReference type="SAM" id="Phobius"/>
    </source>
</evidence>
<feature type="chain" id="PRO_5046751084" description="EF-hand domain-containing protein" evidence="2">
    <location>
        <begin position="24"/>
        <end position="354"/>
    </location>
</feature>
<organism evidence="3 4">
    <name type="scientific">Peptoniphilus olsenii</name>
    <dbReference type="NCBI Taxonomy" id="411570"/>
    <lineage>
        <taxon>Bacteria</taxon>
        <taxon>Bacillati</taxon>
        <taxon>Bacillota</taxon>
        <taxon>Tissierellia</taxon>
        <taxon>Tissierellales</taxon>
        <taxon>Peptoniphilaceae</taxon>
        <taxon>Peptoniphilus</taxon>
    </lineage>
</organism>
<gene>
    <name evidence="3" type="ORF">ABID14_000698</name>
</gene>
<dbReference type="Proteomes" id="UP001549162">
    <property type="component" value="Unassembled WGS sequence"/>
</dbReference>
<keyword evidence="2" id="KW-0732">Signal</keyword>
<feature type="transmembrane region" description="Helical" evidence="1">
    <location>
        <begin position="322"/>
        <end position="342"/>
    </location>
</feature>
<dbReference type="RefSeq" id="WP_354367168.1">
    <property type="nucleotide sequence ID" value="NZ_JBEPMA010000003.1"/>
</dbReference>
<evidence type="ECO:0000313" key="3">
    <source>
        <dbReference type="EMBL" id="MET3617070.1"/>
    </source>
</evidence>
<keyword evidence="1" id="KW-0472">Membrane</keyword>
<dbReference type="EMBL" id="JBEPMA010000003">
    <property type="protein sequence ID" value="MET3617070.1"/>
    <property type="molecule type" value="Genomic_DNA"/>
</dbReference>
<name>A0ABV2J8F9_9FIRM</name>
<reference evidence="3 4" key="1">
    <citation type="submission" date="2024-06" db="EMBL/GenBank/DDBJ databases">
        <title>Genomic Encyclopedia of Type Strains, Phase IV (KMG-IV): sequencing the most valuable type-strain genomes for metagenomic binning, comparative biology and taxonomic classification.</title>
        <authorList>
            <person name="Goeker M."/>
        </authorList>
    </citation>
    <scope>NUCLEOTIDE SEQUENCE [LARGE SCALE GENOMIC DNA]</scope>
    <source>
        <strain evidence="3 4">DSM 21460</strain>
    </source>
</reference>
<evidence type="ECO:0000256" key="2">
    <source>
        <dbReference type="SAM" id="SignalP"/>
    </source>
</evidence>
<accession>A0ABV2J8F9</accession>
<sequence>MKKIFSLLSILLLFICLPSTILAEDGMIKIISSQNIKVYYFENLKNLNIYDEDEKFNILTSEEQNNIKYKLQSYIYSHNIKPYDNLKPKNNELIYKTDKSGFYLFVFEKKEESDKIVASDIVLVKYTGDSFDMKIKPEKLDKKEFQELTVIMDWKDKILVEKVLLGLYDEDNNLIDKIWLSKENNWRYTFSDLNPLKYYSIWPQNLKNIKFKINRIGNVVYIKNTDEKYIEELPQLDGNFDKDLDKGTGIFYYNSEDNKTYDISVEKREENNTDNNYYKKDIEKDFEFDDKNNSGYINKKTVEEEKGDLNNKKEEKLPQTGLLWWPVPILIGIGLFIFILSFKGERNEDKNEDK</sequence>
<evidence type="ECO:0000313" key="4">
    <source>
        <dbReference type="Proteomes" id="UP001549162"/>
    </source>
</evidence>
<keyword evidence="4" id="KW-1185">Reference proteome</keyword>
<protein>
    <recommendedName>
        <fullName evidence="5">EF-hand domain-containing protein</fullName>
    </recommendedName>
</protein>
<keyword evidence="1" id="KW-1133">Transmembrane helix</keyword>
<evidence type="ECO:0008006" key="5">
    <source>
        <dbReference type="Google" id="ProtNLM"/>
    </source>
</evidence>
<comment type="caution">
    <text evidence="3">The sequence shown here is derived from an EMBL/GenBank/DDBJ whole genome shotgun (WGS) entry which is preliminary data.</text>
</comment>
<proteinExistence type="predicted"/>